<dbReference type="Proteomes" id="UP001595989">
    <property type="component" value="Unassembled WGS sequence"/>
</dbReference>
<accession>A0ABV9DFV7</accession>
<dbReference type="RefSeq" id="WP_390293220.1">
    <property type="nucleotide sequence ID" value="NZ_JBHSFU010000003.1"/>
</dbReference>
<feature type="domain" description="Integrase catalytic" evidence="1">
    <location>
        <begin position="3"/>
        <end position="47"/>
    </location>
</feature>
<keyword evidence="3" id="KW-1185">Reference proteome</keyword>
<dbReference type="InterPro" id="IPR001584">
    <property type="entry name" value="Integrase_cat-core"/>
</dbReference>
<protein>
    <submittedName>
        <fullName evidence="2">IS3 family transposase</fullName>
    </submittedName>
</protein>
<dbReference type="EMBL" id="JBHSFU010000003">
    <property type="protein sequence ID" value="MFC4557277.1"/>
    <property type="molecule type" value="Genomic_DNA"/>
</dbReference>
<sequence length="61" mass="7434">MRALKCEKYYLHKYGTFEELTNAIDEYIHFYILDRYQKRLNDLSPMELKPLKSFLLFPLAT</sequence>
<evidence type="ECO:0000259" key="1">
    <source>
        <dbReference type="Pfam" id="PF13333"/>
    </source>
</evidence>
<evidence type="ECO:0000313" key="2">
    <source>
        <dbReference type="EMBL" id="MFC4557277.1"/>
    </source>
</evidence>
<dbReference type="Pfam" id="PF13333">
    <property type="entry name" value="rve_2"/>
    <property type="match status" value="1"/>
</dbReference>
<reference evidence="3" key="1">
    <citation type="journal article" date="2019" name="Int. J. Syst. Evol. Microbiol.">
        <title>The Global Catalogue of Microorganisms (GCM) 10K type strain sequencing project: providing services to taxonomists for standard genome sequencing and annotation.</title>
        <authorList>
            <consortium name="The Broad Institute Genomics Platform"/>
            <consortium name="The Broad Institute Genome Sequencing Center for Infectious Disease"/>
            <person name="Wu L."/>
            <person name="Ma J."/>
        </authorList>
    </citation>
    <scope>NUCLEOTIDE SEQUENCE [LARGE SCALE GENOMIC DNA]</scope>
    <source>
        <strain evidence="3">CGMCC 4.7426</strain>
    </source>
</reference>
<proteinExistence type="predicted"/>
<name>A0ABV9DFV7_9BACI</name>
<gene>
    <name evidence="2" type="ORF">ACFO3D_03495</name>
</gene>
<evidence type="ECO:0000313" key="3">
    <source>
        <dbReference type="Proteomes" id="UP001595989"/>
    </source>
</evidence>
<comment type="caution">
    <text evidence="2">The sequence shown here is derived from an EMBL/GenBank/DDBJ whole genome shotgun (WGS) entry which is preliminary data.</text>
</comment>
<organism evidence="2 3">
    <name type="scientific">Virgibacillus kekensis</name>
    <dbReference type="NCBI Taxonomy" id="202261"/>
    <lineage>
        <taxon>Bacteria</taxon>
        <taxon>Bacillati</taxon>
        <taxon>Bacillota</taxon>
        <taxon>Bacilli</taxon>
        <taxon>Bacillales</taxon>
        <taxon>Bacillaceae</taxon>
        <taxon>Virgibacillus</taxon>
    </lineage>
</organism>